<dbReference type="EMBL" id="NKDB02000007">
    <property type="protein sequence ID" value="RKJ93970.1"/>
    <property type="molecule type" value="Genomic_DNA"/>
</dbReference>
<proteinExistence type="predicted"/>
<accession>A0A3R7IDU7</accession>
<dbReference type="CDD" id="cd06587">
    <property type="entry name" value="VOC"/>
    <property type="match status" value="1"/>
</dbReference>
<gene>
    <name evidence="2" type="ORF">CE154_021450</name>
</gene>
<comment type="caution">
    <text evidence="2">The sequence shown here is derived from an EMBL/GenBank/DDBJ whole genome shotgun (WGS) entry which is preliminary data.</text>
</comment>
<dbReference type="InterPro" id="IPR029068">
    <property type="entry name" value="Glyas_Bleomycin-R_OHBP_Dase"/>
</dbReference>
<evidence type="ECO:0000259" key="1">
    <source>
        <dbReference type="PROSITE" id="PS51819"/>
    </source>
</evidence>
<reference evidence="2 3" key="1">
    <citation type="submission" date="2018-09" db="EMBL/GenBank/DDBJ databases">
        <title>Genome comparison of Alicycliphilus sp. BQ1, a polyurethanolytic bacterium, with its closest phylogenetic relatives Alicycliphilus denitrificans BC and K601, unable to attack polyurethane.</title>
        <authorList>
            <person name="Loza-Tavera H."/>
            <person name="Lozano L."/>
            <person name="Cevallos M."/>
            <person name="Maya-Lucas O."/>
            <person name="Garcia-Mena J."/>
            <person name="Hernandez J."/>
        </authorList>
    </citation>
    <scope>NUCLEOTIDE SEQUENCE [LARGE SCALE GENOMIC DNA]</scope>
    <source>
        <strain evidence="2 3">BQ1</strain>
    </source>
</reference>
<sequence length="148" mass="17125">MTPADTKLRFPYGRTDRYHLQHIHLFSQDIAHSIDFYTRWFDAEVAWDGDYGGSRNVFMRIGIGALHFYDQAPRELRRNAIHHLGMQVVGLQDLYDRMKAAGVHLPNPIRHSKGGGYFMLEAPDQVLIEAFEPGTERDPNVLAYYGYR</sequence>
<name>A0A3R7IDU7_9BURK</name>
<feature type="domain" description="VOC" evidence="1">
    <location>
        <begin position="19"/>
        <end position="133"/>
    </location>
</feature>
<dbReference type="RefSeq" id="WP_094439067.1">
    <property type="nucleotide sequence ID" value="NZ_NKDB02000007.1"/>
</dbReference>
<dbReference type="Pfam" id="PF00903">
    <property type="entry name" value="Glyoxalase"/>
    <property type="match status" value="1"/>
</dbReference>
<dbReference type="InterPro" id="IPR037523">
    <property type="entry name" value="VOC_core"/>
</dbReference>
<evidence type="ECO:0000313" key="3">
    <source>
        <dbReference type="Proteomes" id="UP000216225"/>
    </source>
</evidence>
<organism evidence="2 3">
    <name type="scientific">Alicycliphilus denitrificans</name>
    <dbReference type="NCBI Taxonomy" id="179636"/>
    <lineage>
        <taxon>Bacteria</taxon>
        <taxon>Pseudomonadati</taxon>
        <taxon>Pseudomonadota</taxon>
        <taxon>Betaproteobacteria</taxon>
        <taxon>Burkholderiales</taxon>
        <taxon>Comamonadaceae</taxon>
        <taxon>Alicycliphilus</taxon>
    </lineage>
</organism>
<dbReference type="AlphaFoldDB" id="A0A3R7IDU7"/>
<dbReference type="Gene3D" id="3.10.180.10">
    <property type="entry name" value="2,3-Dihydroxybiphenyl 1,2-Dioxygenase, domain 1"/>
    <property type="match status" value="1"/>
</dbReference>
<dbReference type="InterPro" id="IPR004360">
    <property type="entry name" value="Glyas_Fos-R_dOase_dom"/>
</dbReference>
<evidence type="ECO:0000313" key="2">
    <source>
        <dbReference type="EMBL" id="RKJ93970.1"/>
    </source>
</evidence>
<dbReference type="Proteomes" id="UP000216225">
    <property type="component" value="Unassembled WGS sequence"/>
</dbReference>
<dbReference type="PROSITE" id="PS51819">
    <property type="entry name" value="VOC"/>
    <property type="match status" value="1"/>
</dbReference>
<protein>
    <submittedName>
        <fullName evidence="2">VOC family protein</fullName>
    </submittedName>
</protein>
<dbReference type="SUPFAM" id="SSF54593">
    <property type="entry name" value="Glyoxalase/Bleomycin resistance protein/Dihydroxybiphenyl dioxygenase"/>
    <property type="match status" value="1"/>
</dbReference>